<evidence type="ECO:0000313" key="1">
    <source>
        <dbReference type="EMBL" id="CAG35567.1"/>
    </source>
</evidence>
<sequence>MAPMFAWAIPIGTELSIVISTFCIRPYEDGGGPSPLSVARTE</sequence>
<reference evidence="2" key="1">
    <citation type="journal article" date="2004" name="Environ. Microbiol.">
        <title>The genome of Desulfotalea psychrophila, a sulfate-reducing bacterium from permanently cold Arctic sediments.</title>
        <authorList>
            <person name="Rabus R."/>
            <person name="Ruepp A."/>
            <person name="Frickey T."/>
            <person name="Rattei T."/>
            <person name="Fartmann B."/>
            <person name="Stark M."/>
            <person name="Bauer M."/>
            <person name="Zibat A."/>
            <person name="Lombardot T."/>
            <person name="Becker I."/>
            <person name="Amann J."/>
            <person name="Gellner K."/>
            <person name="Teeling H."/>
            <person name="Leuschner W.D."/>
            <person name="Gloeckner F.-O."/>
            <person name="Lupas A.N."/>
            <person name="Amann R."/>
            <person name="Klenk H.-P."/>
        </authorList>
    </citation>
    <scope>NUCLEOTIDE SEQUENCE [LARGE SCALE GENOMIC DNA]</scope>
    <source>
        <strain evidence="2">DSM 12343 / LSv54</strain>
    </source>
</reference>
<dbReference type="KEGG" id="dps:DP0838"/>
<organism evidence="1 2">
    <name type="scientific">Desulfotalea psychrophila (strain LSv54 / DSM 12343)</name>
    <dbReference type="NCBI Taxonomy" id="177439"/>
    <lineage>
        <taxon>Bacteria</taxon>
        <taxon>Pseudomonadati</taxon>
        <taxon>Thermodesulfobacteriota</taxon>
        <taxon>Desulfobulbia</taxon>
        <taxon>Desulfobulbales</taxon>
        <taxon>Desulfocapsaceae</taxon>
        <taxon>Desulfotalea</taxon>
    </lineage>
</organism>
<dbReference type="HOGENOM" id="CLU_3250562_0_0_7"/>
<dbReference type="EMBL" id="CR522870">
    <property type="protein sequence ID" value="CAG35567.1"/>
    <property type="molecule type" value="Genomic_DNA"/>
</dbReference>
<gene>
    <name evidence="1" type="ordered locus">DP0838</name>
</gene>
<name>Q6AQ06_DESPS</name>
<proteinExistence type="predicted"/>
<evidence type="ECO:0000313" key="2">
    <source>
        <dbReference type="Proteomes" id="UP000000602"/>
    </source>
</evidence>
<dbReference type="AlphaFoldDB" id="Q6AQ06"/>
<dbReference type="Proteomes" id="UP000000602">
    <property type="component" value="Chromosome"/>
</dbReference>
<keyword evidence="2" id="KW-1185">Reference proteome</keyword>
<dbReference type="STRING" id="177439.DP0838"/>
<protein>
    <submittedName>
        <fullName evidence="1">Uncharacterized protein</fullName>
    </submittedName>
</protein>
<accession>Q6AQ06</accession>